<reference evidence="2 3" key="1">
    <citation type="submission" date="2023-07" db="EMBL/GenBank/DDBJ databases">
        <title>Sequencing the genomes of 1000 actinobacteria strains.</title>
        <authorList>
            <person name="Klenk H.-P."/>
        </authorList>
    </citation>
    <scope>NUCLEOTIDE SEQUENCE [LARGE SCALE GENOMIC DNA]</scope>
    <source>
        <strain evidence="2 3">DSM 14785</strain>
    </source>
</reference>
<dbReference type="InterPro" id="IPR013976">
    <property type="entry name" value="HDOD"/>
</dbReference>
<feature type="domain" description="HDOD" evidence="1">
    <location>
        <begin position="205"/>
        <end position="380"/>
    </location>
</feature>
<dbReference type="Pfam" id="PF08668">
    <property type="entry name" value="HDOD"/>
    <property type="match status" value="1"/>
</dbReference>
<gene>
    <name evidence="2" type="ORF">JO380_001088</name>
</gene>
<proteinExistence type="predicted"/>
<accession>A0ABU0GHA5</accession>
<dbReference type="PANTHER" id="PTHR33525">
    <property type="match status" value="1"/>
</dbReference>
<dbReference type="SUPFAM" id="SSF109604">
    <property type="entry name" value="HD-domain/PDEase-like"/>
    <property type="match status" value="1"/>
</dbReference>
<dbReference type="PANTHER" id="PTHR33525:SF3">
    <property type="entry name" value="RIBONUCLEASE Y"/>
    <property type="match status" value="1"/>
</dbReference>
<dbReference type="SUPFAM" id="SSF141868">
    <property type="entry name" value="EAL domain-like"/>
    <property type="match status" value="1"/>
</dbReference>
<dbReference type="InterPro" id="IPR035919">
    <property type="entry name" value="EAL_sf"/>
</dbReference>
<keyword evidence="3" id="KW-1185">Reference proteome</keyword>
<comment type="caution">
    <text evidence="2">The sequence shown here is derived from an EMBL/GenBank/DDBJ whole genome shotgun (WGS) entry which is preliminary data.</text>
</comment>
<organism evidence="2 3">
    <name type="scientific">Cellulomonas iranensis</name>
    <dbReference type="NCBI Taxonomy" id="76862"/>
    <lineage>
        <taxon>Bacteria</taxon>
        <taxon>Bacillati</taxon>
        <taxon>Actinomycetota</taxon>
        <taxon>Actinomycetes</taxon>
        <taxon>Micrococcales</taxon>
        <taxon>Cellulomonadaceae</taxon>
        <taxon>Cellulomonas</taxon>
    </lineage>
</organism>
<dbReference type="Proteomes" id="UP001240250">
    <property type="component" value="Unassembled WGS sequence"/>
</dbReference>
<dbReference type="Gene3D" id="1.10.3210.10">
    <property type="entry name" value="Hypothetical protein af1432"/>
    <property type="match status" value="1"/>
</dbReference>
<protein>
    <submittedName>
        <fullName evidence="2">EAL and modified HD-GYP domain-containing signal transduction protein</fullName>
    </submittedName>
</protein>
<dbReference type="InterPro" id="IPR052340">
    <property type="entry name" value="RNase_Y/CdgJ"/>
</dbReference>
<name>A0ABU0GHA5_9CELL</name>
<evidence type="ECO:0000313" key="2">
    <source>
        <dbReference type="EMBL" id="MDQ0424707.1"/>
    </source>
</evidence>
<dbReference type="Gene3D" id="3.20.20.450">
    <property type="entry name" value="EAL domain"/>
    <property type="match status" value="1"/>
</dbReference>
<dbReference type="RefSeq" id="WP_046530102.1">
    <property type="nucleotide sequence ID" value="NZ_CP084585.1"/>
</dbReference>
<evidence type="ECO:0000313" key="3">
    <source>
        <dbReference type="Proteomes" id="UP001240250"/>
    </source>
</evidence>
<sequence>MTTPTSNARASASILRQPVVHPDRSIFAYAVRGIVPDGSGLPLPEESVEHLVDAMFRTIDLTRLAGERPLVIRPTRSVLANPAALLELPHGVVVEVPPHLQSATGAADRLGGLVEDGVRLALADYSGTPQQVALLPYVQMVKVDAAQDPARLAELTAQAASRGAVVVAENATTRDRVDAALEAGAEFLQGPLVLEQRPVEPVRSFTVGEIQCLEVIRLVSGPTPDPAACAQTVASDPELSIRVLHLVNSSAMGVRHKVDSVHRAVVLVGPRQLGALATAALVGSTPAAMETLWYLLTRATAVSSITGDDTGYTVGLLSAVAAQLKVAPSQVVSRTGVSHEVAAALEHHQGRYGQALAAVLAQEKNDPAGVAATGLDPYDVGRVYLDAVSSALSLASRLAAAG</sequence>
<dbReference type="EMBL" id="JAUSVM010000001">
    <property type="protein sequence ID" value="MDQ0424707.1"/>
    <property type="molecule type" value="Genomic_DNA"/>
</dbReference>
<dbReference type="PROSITE" id="PS51833">
    <property type="entry name" value="HDOD"/>
    <property type="match status" value="1"/>
</dbReference>
<evidence type="ECO:0000259" key="1">
    <source>
        <dbReference type="PROSITE" id="PS51833"/>
    </source>
</evidence>